<gene>
    <name evidence="1" type="ORF">QFC19_006590</name>
</gene>
<accession>A0ACC2VEY0</accession>
<comment type="caution">
    <text evidence="1">The sequence shown here is derived from an EMBL/GenBank/DDBJ whole genome shotgun (WGS) entry which is preliminary data.</text>
</comment>
<organism evidence="1 2">
    <name type="scientific">Naganishia cerealis</name>
    <dbReference type="NCBI Taxonomy" id="610337"/>
    <lineage>
        <taxon>Eukaryota</taxon>
        <taxon>Fungi</taxon>
        <taxon>Dikarya</taxon>
        <taxon>Basidiomycota</taxon>
        <taxon>Agaricomycotina</taxon>
        <taxon>Tremellomycetes</taxon>
        <taxon>Filobasidiales</taxon>
        <taxon>Filobasidiaceae</taxon>
        <taxon>Naganishia</taxon>
    </lineage>
</organism>
<protein>
    <submittedName>
        <fullName evidence="1">Uncharacterized protein</fullName>
    </submittedName>
</protein>
<sequence>MSVSRPNVLRVKRKRGQDPLQALVLENVPASKRSKQNTPANSRPGTPLRTTPTSGGSSYYLLALAGTSELAGDAVFSVLAEDVGALRKRKFYLPKSLWEDPAVPDELSDMVQSFLDVNGSENNSSHKRRTRNRKENAENSAPVEIPSEYVYDTYHLSEPMTSANHPQSQIGYVRFFDEENDLYQSDEEDDTAHKVYSDDEDSNAESFYQNDYPSDEDAEGLDPEVILQDGEEAPDELGNTDELYENFFHGDDSPVNFVEDGSESEHEQFERQRFFAHDEDDEVALHRDKIFGKLQRMIDE</sequence>
<keyword evidence="2" id="KW-1185">Reference proteome</keyword>
<reference evidence="1" key="1">
    <citation type="submission" date="2023-04" db="EMBL/GenBank/DDBJ databases">
        <title>Draft Genome sequencing of Naganishia species isolated from polar environments using Oxford Nanopore Technology.</title>
        <authorList>
            <person name="Leo P."/>
            <person name="Venkateswaran K."/>
        </authorList>
    </citation>
    <scope>NUCLEOTIDE SEQUENCE</scope>
    <source>
        <strain evidence="1">MNA-CCFEE 5261</strain>
    </source>
</reference>
<evidence type="ECO:0000313" key="2">
    <source>
        <dbReference type="Proteomes" id="UP001241377"/>
    </source>
</evidence>
<evidence type="ECO:0000313" key="1">
    <source>
        <dbReference type="EMBL" id="KAJ9097913.1"/>
    </source>
</evidence>
<proteinExistence type="predicted"/>
<dbReference type="EMBL" id="JASBWR010000081">
    <property type="protein sequence ID" value="KAJ9097913.1"/>
    <property type="molecule type" value="Genomic_DNA"/>
</dbReference>
<name>A0ACC2VEY0_9TREE</name>
<dbReference type="Proteomes" id="UP001241377">
    <property type="component" value="Unassembled WGS sequence"/>
</dbReference>